<dbReference type="EMBL" id="AZGZ01000014">
    <property type="protein sequence ID" value="KZZ91262.1"/>
    <property type="molecule type" value="Genomic_DNA"/>
</dbReference>
<dbReference type="AlphaFoldDB" id="A0A167YF72"/>
<name>A0A167YF72_9EURO</name>
<dbReference type="PANTHER" id="PTHR33361">
    <property type="entry name" value="GLR0591 PROTEIN"/>
    <property type="match status" value="1"/>
</dbReference>
<evidence type="ECO:0000313" key="2">
    <source>
        <dbReference type="Proteomes" id="UP000242877"/>
    </source>
</evidence>
<dbReference type="Proteomes" id="UP000242877">
    <property type="component" value="Unassembled WGS sequence"/>
</dbReference>
<dbReference type="Pfam" id="PF05960">
    <property type="entry name" value="DUF885"/>
    <property type="match status" value="1"/>
</dbReference>
<comment type="caution">
    <text evidence="1">The sequence shown here is derived from an EMBL/GenBank/DDBJ whole genome shotgun (WGS) entry which is preliminary data.</text>
</comment>
<keyword evidence="2" id="KW-1185">Reference proteome</keyword>
<reference evidence="1 2" key="1">
    <citation type="journal article" date="2016" name="Genome Biol. Evol.">
        <title>Divergent and convergent evolution of fungal pathogenicity.</title>
        <authorList>
            <person name="Shang Y."/>
            <person name="Xiao G."/>
            <person name="Zheng P."/>
            <person name="Cen K."/>
            <person name="Zhan S."/>
            <person name="Wang C."/>
        </authorList>
    </citation>
    <scope>NUCLEOTIDE SEQUENCE [LARGE SCALE GENOMIC DNA]</scope>
    <source>
        <strain evidence="1 2">ARSEF 7405</strain>
    </source>
</reference>
<dbReference type="OrthoDB" id="5959877at2759"/>
<gene>
    <name evidence="1" type="ORF">AAP_03432</name>
</gene>
<dbReference type="VEuPathDB" id="FungiDB:AAP_03432"/>
<protein>
    <recommendedName>
        <fullName evidence="3">X-Pro dipeptidyl-peptidase</fullName>
    </recommendedName>
</protein>
<dbReference type="PANTHER" id="PTHR33361:SF15">
    <property type="entry name" value="DUF885 FAMILY LIPOPROTEIN"/>
    <property type="match status" value="1"/>
</dbReference>
<organism evidence="1 2">
    <name type="scientific">Ascosphaera apis ARSEF 7405</name>
    <dbReference type="NCBI Taxonomy" id="392613"/>
    <lineage>
        <taxon>Eukaryota</taxon>
        <taxon>Fungi</taxon>
        <taxon>Dikarya</taxon>
        <taxon>Ascomycota</taxon>
        <taxon>Pezizomycotina</taxon>
        <taxon>Eurotiomycetes</taxon>
        <taxon>Eurotiomycetidae</taxon>
        <taxon>Onygenales</taxon>
        <taxon>Ascosphaeraceae</taxon>
        <taxon>Ascosphaera</taxon>
    </lineage>
</organism>
<accession>A0A167YF72</accession>
<sequence length="291" mass="34681">MGCGDNWMEALEIVRNDYVDPGKQTELVRELAQEGTDFVEKYDLVTVPEIAKDTWMMYMMSPERQKVNPFFLGGECIQVSYPVPEMKHDEKMMSMRGNNIHFSRATVFHELIPGHRLQYYYNSRSRPYRQLFDTPFWVEGWSLYWEMILWDDPRWTKTPRNRIGMLFWRLHRCARIIFSISFHLGRMTAQQCVDLLVNRAGHERATAEGEVRRSLAGDYSPLYQAGYMLGALQIYKLRQELVDTGLIPVKEFHDRFLRGNYMPIEMVRALLKDVPLNREYETCWKWYNFKN</sequence>
<evidence type="ECO:0000313" key="1">
    <source>
        <dbReference type="EMBL" id="KZZ91262.1"/>
    </source>
</evidence>
<dbReference type="SUPFAM" id="SSF55486">
    <property type="entry name" value="Metalloproteases ('zincins'), catalytic domain"/>
    <property type="match status" value="1"/>
</dbReference>
<dbReference type="InterPro" id="IPR010281">
    <property type="entry name" value="DUF885"/>
</dbReference>
<evidence type="ECO:0008006" key="3">
    <source>
        <dbReference type="Google" id="ProtNLM"/>
    </source>
</evidence>
<proteinExistence type="predicted"/>